<dbReference type="InterPro" id="IPR016181">
    <property type="entry name" value="Acyl_CoA_acyltransferase"/>
</dbReference>
<name>L8J9P4_9GAMM</name>
<dbReference type="InterPro" id="IPR051531">
    <property type="entry name" value="N-acetyltransferase"/>
</dbReference>
<comment type="caution">
    <text evidence="2">The sequence shown here is derived from an EMBL/GenBank/DDBJ whole genome shotgun (WGS) entry which is preliminary data.</text>
</comment>
<dbReference type="InterPro" id="IPR000182">
    <property type="entry name" value="GNAT_dom"/>
</dbReference>
<dbReference type="SUPFAM" id="SSF55729">
    <property type="entry name" value="Acyl-CoA N-acyltransferases (Nat)"/>
    <property type="match status" value="1"/>
</dbReference>
<dbReference type="PATRIC" id="fig|1056511.3.peg.3104"/>
<dbReference type="OrthoDB" id="9798081at2"/>
<dbReference type="RefSeq" id="WP_007467111.1">
    <property type="nucleotide sequence ID" value="NZ_AMZO01000021.1"/>
</dbReference>
<organism evidence="2 3">
    <name type="scientific">Photobacterium marinum</name>
    <dbReference type="NCBI Taxonomy" id="1056511"/>
    <lineage>
        <taxon>Bacteria</taxon>
        <taxon>Pseudomonadati</taxon>
        <taxon>Pseudomonadota</taxon>
        <taxon>Gammaproteobacteria</taxon>
        <taxon>Vibrionales</taxon>
        <taxon>Vibrionaceae</taxon>
        <taxon>Photobacterium</taxon>
    </lineage>
</organism>
<gene>
    <name evidence="2" type="ORF">C942_02029</name>
</gene>
<dbReference type="PROSITE" id="PS51186">
    <property type="entry name" value="GNAT"/>
    <property type="match status" value="1"/>
</dbReference>
<dbReference type="PANTHER" id="PTHR43792">
    <property type="entry name" value="GNAT FAMILY, PUTATIVE (AFU_ORTHOLOGUE AFUA_3G00765)-RELATED-RELATED"/>
    <property type="match status" value="1"/>
</dbReference>
<dbReference type="Gene3D" id="3.40.630.30">
    <property type="match status" value="1"/>
</dbReference>
<keyword evidence="3" id="KW-1185">Reference proteome</keyword>
<dbReference type="AlphaFoldDB" id="L8J9P4"/>
<proteinExistence type="predicted"/>
<reference evidence="2 3" key="1">
    <citation type="submission" date="2012-12" db="EMBL/GenBank/DDBJ databases">
        <title>Genome Assembly of Photobacterium sp. AK15.</title>
        <authorList>
            <person name="Khatri I."/>
            <person name="Vaidya B."/>
            <person name="Srinivas T.N.R."/>
            <person name="Subramanian S."/>
            <person name="Pinnaka A."/>
        </authorList>
    </citation>
    <scope>NUCLEOTIDE SEQUENCE [LARGE SCALE GENOMIC DNA]</scope>
    <source>
        <strain evidence="2 3">AK15</strain>
    </source>
</reference>
<dbReference type="Proteomes" id="UP000011134">
    <property type="component" value="Unassembled WGS sequence"/>
</dbReference>
<accession>L8J9P4</accession>
<evidence type="ECO:0000259" key="1">
    <source>
        <dbReference type="PROSITE" id="PS51186"/>
    </source>
</evidence>
<dbReference type="GO" id="GO:0016747">
    <property type="term" value="F:acyltransferase activity, transferring groups other than amino-acyl groups"/>
    <property type="evidence" value="ECO:0007669"/>
    <property type="project" value="InterPro"/>
</dbReference>
<dbReference type="EMBL" id="AMZO01000021">
    <property type="protein sequence ID" value="ELR64938.1"/>
    <property type="molecule type" value="Genomic_DNA"/>
</dbReference>
<feature type="domain" description="N-acetyltransferase" evidence="1">
    <location>
        <begin position="8"/>
        <end position="170"/>
    </location>
</feature>
<keyword evidence="2" id="KW-0808">Transferase</keyword>
<dbReference type="PANTHER" id="PTHR43792:SF1">
    <property type="entry name" value="N-ACETYLTRANSFERASE DOMAIN-CONTAINING PROTEIN"/>
    <property type="match status" value="1"/>
</dbReference>
<sequence length="170" mass="19194">MILETERLRIRHLTEQDATFALKLYTTEPFLRFVGDKSLKTADDARQYLLNGPISMYQSHGIGLSLVEIKECGTPVGICGLIKRDTLDDIDIGYGFLPEYFNQGYGYESAKAMMDFGRNELKIDKIVAITTSDNDSSIRLIKRLGLNFVRNIEEPEGEPALGLYEITFNS</sequence>
<evidence type="ECO:0000313" key="2">
    <source>
        <dbReference type="EMBL" id="ELR64938.1"/>
    </source>
</evidence>
<evidence type="ECO:0000313" key="3">
    <source>
        <dbReference type="Proteomes" id="UP000011134"/>
    </source>
</evidence>
<dbReference type="Pfam" id="PF13302">
    <property type="entry name" value="Acetyltransf_3"/>
    <property type="match status" value="1"/>
</dbReference>
<protein>
    <submittedName>
        <fullName evidence="2">Acetyltransferase, GNAT family protein</fullName>
    </submittedName>
</protein>